<keyword evidence="1" id="KW-0472">Membrane</keyword>
<keyword evidence="1" id="KW-1133">Transmembrane helix</keyword>
<keyword evidence="1" id="KW-0812">Transmembrane</keyword>
<gene>
    <name evidence="2" type="ORF">AFUS01_LOCUS31546</name>
</gene>
<name>A0A8J2KWI4_9HEXA</name>
<reference evidence="2" key="1">
    <citation type="submission" date="2021-06" db="EMBL/GenBank/DDBJ databases">
        <authorList>
            <person name="Hodson N. C."/>
            <person name="Mongue J. A."/>
            <person name="Jaron S. K."/>
        </authorList>
    </citation>
    <scope>NUCLEOTIDE SEQUENCE</scope>
</reference>
<organism evidence="2 3">
    <name type="scientific">Allacma fusca</name>
    <dbReference type="NCBI Taxonomy" id="39272"/>
    <lineage>
        <taxon>Eukaryota</taxon>
        <taxon>Metazoa</taxon>
        <taxon>Ecdysozoa</taxon>
        <taxon>Arthropoda</taxon>
        <taxon>Hexapoda</taxon>
        <taxon>Collembola</taxon>
        <taxon>Symphypleona</taxon>
        <taxon>Sminthuridae</taxon>
        <taxon>Allacma</taxon>
    </lineage>
</organism>
<protein>
    <submittedName>
        <fullName evidence="2">Uncharacterized protein</fullName>
    </submittedName>
</protein>
<feature type="non-terminal residue" evidence="2">
    <location>
        <position position="1"/>
    </location>
</feature>
<feature type="transmembrane region" description="Helical" evidence="1">
    <location>
        <begin position="33"/>
        <end position="51"/>
    </location>
</feature>
<evidence type="ECO:0000313" key="2">
    <source>
        <dbReference type="EMBL" id="CAG7821196.1"/>
    </source>
</evidence>
<proteinExistence type="predicted"/>
<keyword evidence="3" id="KW-1185">Reference proteome</keyword>
<dbReference type="AlphaFoldDB" id="A0A8J2KWI4"/>
<evidence type="ECO:0000256" key="1">
    <source>
        <dbReference type="SAM" id="Phobius"/>
    </source>
</evidence>
<accession>A0A8J2KWI4</accession>
<dbReference type="Proteomes" id="UP000708208">
    <property type="component" value="Unassembled WGS sequence"/>
</dbReference>
<comment type="caution">
    <text evidence="2">The sequence shown here is derived from an EMBL/GenBank/DDBJ whole genome shotgun (WGS) entry which is preliminary data.</text>
</comment>
<dbReference type="EMBL" id="CAJVCH010502897">
    <property type="protein sequence ID" value="CAG7821196.1"/>
    <property type="molecule type" value="Genomic_DNA"/>
</dbReference>
<evidence type="ECO:0000313" key="3">
    <source>
        <dbReference type="Proteomes" id="UP000708208"/>
    </source>
</evidence>
<sequence>MCLYFGFGTTAGADVLRWECTSYYFQNDSNWKIITAVLFSSSLVLLALMNWQTYHLTTKLQQTYTGQKNASQFQWNLKYLKSTSHGILL</sequence>